<dbReference type="GO" id="GO:0005886">
    <property type="term" value="C:plasma membrane"/>
    <property type="evidence" value="ECO:0007669"/>
    <property type="project" value="UniProtKB-SubCell"/>
</dbReference>
<organism evidence="11 12">
    <name type="scientific">Gemmata obscuriglobus</name>
    <dbReference type="NCBI Taxonomy" id="114"/>
    <lineage>
        <taxon>Bacteria</taxon>
        <taxon>Pseudomonadati</taxon>
        <taxon>Planctomycetota</taxon>
        <taxon>Planctomycetia</taxon>
        <taxon>Gemmatales</taxon>
        <taxon>Gemmataceae</taxon>
        <taxon>Gemmata</taxon>
    </lineage>
</organism>
<feature type="transmembrane region" description="Helical" evidence="10">
    <location>
        <begin position="12"/>
        <end position="34"/>
    </location>
</feature>
<evidence type="ECO:0000256" key="1">
    <source>
        <dbReference type="ARBA" id="ARBA00004651"/>
    </source>
</evidence>
<keyword evidence="6 10" id="KW-1133">Transmembrane helix</keyword>
<comment type="subcellular location">
    <subcellularLocation>
        <location evidence="1 10">Cell membrane</location>
        <topology evidence="1 10">Multi-pass membrane protein</topology>
    </subcellularLocation>
</comment>
<evidence type="ECO:0000256" key="3">
    <source>
        <dbReference type="ARBA" id="ARBA00022448"/>
    </source>
</evidence>
<dbReference type="NCBIfam" id="TIGR00220">
    <property type="entry name" value="mscL"/>
    <property type="match status" value="1"/>
</dbReference>
<sequence length="140" mass="15169">MRSFFEEFKKFILRGNVVDLAVGVVIGTAFGKIVDSLVRDIFMPIVGLLTGGFDVSAQSVTLYKDAKLAWGSFAQTVITFVIVGFCMFLVVKGMNALHKYVLKGDEGAPVVEPTPTEKLLTEIRDLLKQQAAPPPPAPPA</sequence>
<keyword evidence="8 10" id="KW-0472">Membrane</keyword>
<evidence type="ECO:0000256" key="6">
    <source>
        <dbReference type="ARBA" id="ARBA00022989"/>
    </source>
</evidence>
<keyword evidence="12" id="KW-1185">Reference proteome</keyword>
<comment type="subunit">
    <text evidence="10">Homopentamer.</text>
</comment>
<evidence type="ECO:0000256" key="9">
    <source>
        <dbReference type="ARBA" id="ARBA00023303"/>
    </source>
</evidence>
<dbReference type="EMBL" id="CP025958">
    <property type="protein sequence ID" value="AWM36265.1"/>
    <property type="molecule type" value="Genomic_DNA"/>
</dbReference>
<dbReference type="InterPro" id="IPR019823">
    <property type="entry name" value="Mechanosensitive_channel_CS"/>
</dbReference>
<dbReference type="Gene3D" id="1.10.1200.120">
    <property type="entry name" value="Large-conductance mechanosensitive channel, MscL, domain 1"/>
    <property type="match status" value="1"/>
</dbReference>
<dbReference type="RefSeq" id="WP_010042768.1">
    <property type="nucleotide sequence ID" value="NZ_CP025958.1"/>
</dbReference>
<dbReference type="OrthoDB" id="9810350at2"/>
<dbReference type="InterPro" id="IPR036019">
    <property type="entry name" value="MscL_channel"/>
</dbReference>
<accession>A0A2Z3GZI1</accession>
<keyword evidence="7 10" id="KW-0406">Ion transport</keyword>
<dbReference type="InterPro" id="IPR001185">
    <property type="entry name" value="MS_channel"/>
</dbReference>
<dbReference type="PROSITE" id="PS01327">
    <property type="entry name" value="MSCL"/>
    <property type="match status" value="1"/>
</dbReference>
<dbReference type="SUPFAM" id="SSF81330">
    <property type="entry name" value="Gated mechanosensitive channel"/>
    <property type="match status" value="1"/>
</dbReference>
<dbReference type="GO" id="GO:0008381">
    <property type="term" value="F:mechanosensitive monoatomic ion channel activity"/>
    <property type="evidence" value="ECO:0007669"/>
    <property type="project" value="UniProtKB-UniRule"/>
</dbReference>
<evidence type="ECO:0000313" key="11">
    <source>
        <dbReference type="EMBL" id="AWM36265.1"/>
    </source>
</evidence>
<comment type="function">
    <text evidence="10">Channel that opens in response to stretch forces in the membrane lipid bilayer. May participate in the regulation of osmotic pressure changes within the cell.</text>
</comment>
<comment type="similarity">
    <text evidence="2 10">Belongs to the MscL family.</text>
</comment>
<dbReference type="KEGG" id="gog:C1280_04045"/>
<dbReference type="Proteomes" id="UP000245802">
    <property type="component" value="Chromosome"/>
</dbReference>
<name>A0A2Z3GZI1_9BACT</name>
<feature type="transmembrane region" description="Helical" evidence="10">
    <location>
        <begin position="68"/>
        <end position="91"/>
    </location>
</feature>
<keyword evidence="9 10" id="KW-0407">Ion channel</keyword>
<reference evidence="11 12" key="1">
    <citation type="submission" date="2018-01" db="EMBL/GenBank/DDBJ databases">
        <title>G. obscuriglobus.</title>
        <authorList>
            <person name="Franke J."/>
            <person name="Blomberg W."/>
            <person name="Selmecki A."/>
        </authorList>
    </citation>
    <scope>NUCLEOTIDE SEQUENCE [LARGE SCALE GENOMIC DNA]</scope>
    <source>
        <strain evidence="11 12">DSM 5831</strain>
    </source>
</reference>
<evidence type="ECO:0000256" key="5">
    <source>
        <dbReference type="ARBA" id="ARBA00022692"/>
    </source>
</evidence>
<evidence type="ECO:0000256" key="10">
    <source>
        <dbReference type="HAMAP-Rule" id="MF_00115"/>
    </source>
</evidence>
<dbReference type="NCBIfam" id="NF001843">
    <property type="entry name" value="PRK00567.1-4"/>
    <property type="match status" value="1"/>
</dbReference>
<dbReference type="AlphaFoldDB" id="A0A2Z3GZI1"/>
<keyword evidence="3 10" id="KW-0813">Transport</keyword>
<dbReference type="InterPro" id="IPR037673">
    <property type="entry name" value="MSC/AndL"/>
</dbReference>
<evidence type="ECO:0000256" key="7">
    <source>
        <dbReference type="ARBA" id="ARBA00023065"/>
    </source>
</evidence>
<protein>
    <recommendedName>
        <fullName evidence="10">Large-conductance mechanosensitive channel</fullName>
    </recommendedName>
</protein>
<keyword evidence="4 10" id="KW-1003">Cell membrane</keyword>
<dbReference type="PRINTS" id="PR01264">
    <property type="entry name" value="MECHCHANNEL"/>
</dbReference>
<evidence type="ECO:0000313" key="12">
    <source>
        <dbReference type="Proteomes" id="UP000245802"/>
    </source>
</evidence>
<gene>
    <name evidence="10" type="primary">mscL</name>
    <name evidence="11" type="ORF">C1280_04045</name>
</gene>
<proteinExistence type="inferred from homology"/>
<dbReference type="PANTHER" id="PTHR30266">
    <property type="entry name" value="MECHANOSENSITIVE CHANNEL MSCL"/>
    <property type="match status" value="1"/>
</dbReference>
<evidence type="ECO:0000256" key="8">
    <source>
        <dbReference type="ARBA" id="ARBA00023136"/>
    </source>
</evidence>
<dbReference type="HAMAP" id="MF_00115">
    <property type="entry name" value="MscL"/>
    <property type="match status" value="1"/>
</dbReference>
<dbReference type="Pfam" id="PF01741">
    <property type="entry name" value="MscL"/>
    <property type="match status" value="1"/>
</dbReference>
<evidence type="ECO:0000256" key="2">
    <source>
        <dbReference type="ARBA" id="ARBA00007254"/>
    </source>
</evidence>
<dbReference type="PANTHER" id="PTHR30266:SF2">
    <property type="entry name" value="LARGE-CONDUCTANCE MECHANOSENSITIVE CHANNEL"/>
    <property type="match status" value="1"/>
</dbReference>
<keyword evidence="5 10" id="KW-0812">Transmembrane</keyword>
<evidence type="ECO:0000256" key="4">
    <source>
        <dbReference type="ARBA" id="ARBA00022475"/>
    </source>
</evidence>